<dbReference type="EMBL" id="BMAU01021371">
    <property type="protein sequence ID" value="GFY25183.1"/>
    <property type="molecule type" value="Genomic_DNA"/>
</dbReference>
<accession>A0A8X6VZ70</accession>
<evidence type="ECO:0000259" key="1">
    <source>
        <dbReference type="Pfam" id="PF20700"/>
    </source>
</evidence>
<keyword evidence="3" id="KW-1185">Reference proteome</keyword>
<comment type="caution">
    <text evidence="2">The sequence shown here is derived from an EMBL/GenBank/DDBJ whole genome shotgun (WGS) entry which is preliminary data.</text>
</comment>
<evidence type="ECO:0000313" key="2">
    <source>
        <dbReference type="EMBL" id="GFY25183.1"/>
    </source>
</evidence>
<dbReference type="Pfam" id="PF20700">
    <property type="entry name" value="Mutator"/>
    <property type="match status" value="1"/>
</dbReference>
<proteinExistence type="predicted"/>
<organism evidence="2 3">
    <name type="scientific">Trichonephila clavipes</name>
    <name type="common">Golden silk orbweaver</name>
    <name type="synonym">Nephila clavipes</name>
    <dbReference type="NCBI Taxonomy" id="2585209"/>
    <lineage>
        <taxon>Eukaryota</taxon>
        <taxon>Metazoa</taxon>
        <taxon>Ecdysozoa</taxon>
        <taxon>Arthropoda</taxon>
        <taxon>Chelicerata</taxon>
        <taxon>Arachnida</taxon>
        <taxon>Araneae</taxon>
        <taxon>Araneomorphae</taxon>
        <taxon>Entelegynae</taxon>
        <taxon>Araneoidea</taxon>
        <taxon>Nephilidae</taxon>
        <taxon>Trichonephila</taxon>
    </lineage>
</organism>
<sequence length="296" mass="33467">METVGVYRIFERSEANRSLRYTSSYGDGDSKAFNNVKDIYGYDSVVKYECIGHVQKRVGSRLRKLKKSTKGLGGKNKLTDKFMDTPQNYFGIAIRSNVGNLSNMQTAVIAAFFHCCSTDKKPMHGQCPSGSDTWCKYQKAKQEGKLYKHRTAGLPNAILNTVKTTYMDLCDQSLLEKCLHGKTQNANESFNGVLWSIIPKETFVERLTLQFGAFLAVLQFNDGSKGILSVLEYLHILMGYFILKGFSKVDDERIVDSERHSLPTTKNKRKKLRGLKKRNCALSEKKEGVTYKSGEF</sequence>
<name>A0A8X6VZ70_TRICX</name>
<gene>
    <name evidence="2" type="primary">AVEN_85169_1</name>
    <name evidence="2" type="ORF">TNCV_2483041</name>
</gene>
<feature type="domain" description="Mutator-like transposase" evidence="1">
    <location>
        <begin position="1"/>
        <end position="135"/>
    </location>
</feature>
<dbReference type="AlphaFoldDB" id="A0A8X6VZ70"/>
<dbReference type="InterPro" id="IPR049012">
    <property type="entry name" value="Mutator_transp_dom"/>
</dbReference>
<reference evidence="2" key="1">
    <citation type="submission" date="2020-08" db="EMBL/GenBank/DDBJ databases">
        <title>Multicomponent nature underlies the extraordinary mechanical properties of spider dragline silk.</title>
        <authorList>
            <person name="Kono N."/>
            <person name="Nakamura H."/>
            <person name="Mori M."/>
            <person name="Yoshida Y."/>
            <person name="Ohtoshi R."/>
            <person name="Malay A.D."/>
            <person name="Moran D.A.P."/>
            <person name="Tomita M."/>
            <person name="Numata K."/>
            <person name="Arakawa K."/>
        </authorList>
    </citation>
    <scope>NUCLEOTIDE SEQUENCE</scope>
</reference>
<protein>
    <recommendedName>
        <fullName evidence="1">Mutator-like transposase domain-containing protein</fullName>
    </recommendedName>
</protein>
<evidence type="ECO:0000313" key="3">
    <source>
        <dbReference type="Proteomes" id="UP000887159"/>
    </source>
</evidence>
<dbReference type="Proteomes" id="UP000887159">
    <property type="component" value="Unassembled WGS sequence"/>
</dbReference>